<accession>A0ABS8E9L8</accession>
<gene>
    <name evidence="3" type="ORF">K7B10_19460</name>
</gene>
<feature type="region of interest" description="Disordered" evidence="1">
    <location>
        <begin position="35"/>
        <end position="87"/>
    </location>
</feature>
<feature type="signal peptide" evidence="2">
    <location>
        <begin position="1"/>
        <end position="21"/>
    </location>
</feature>
<dbReference type="Proteomes" id="UP001520654">
    <property type="component" value="Unassembled WGS sequence"/>
</dbReference>
<protein>
    <recommendedName>
        <fullName evidence="5">Ig-like domain-containing protein</fullName>
    </recommendedName>
</protein>
<keyword evidence="4" id="KW-1185">Reference proteome</keyword>
<dbReference type="EMBL" id="JAINUL010000001">
    <property type="protein sequence ID" value="MCC0096929.1"/>
    <property type="molecule type" value="Genomic_DNA"/>
</dbReference>
<proteinExistence type="predicted"/>
<name>A0ABS8E9L8_9ACTN</name>
<evidence type="ECO:0000313" key="4">
    <source>
        <dbReference type="Proteomes" id="UP001520654"/>
    </source>
</evidence>
<evidence type="ECO:0000256" key="2">
    <source>
        <dbReference type="SAM" id="SignalP"/>
    </source>
</evidence>
<organism evidence="3 4">
    <name type="scientific">Streptomyces flavotricini</name>
    <dbReference type="NCBI Taxonomy" id="66888"/>
    <lineage>
        <taxon>Bacteria</taxon>
        <taxon>Bacillati</taxon>
        <taxon>Actinomycetota</taxon>
        <taxon>Actinomycetes</taxon>
        <taxon>Kitasatosporales</taxon>
        <taxon>Streptomycetaceae</taxon>
        <taxon>Streptomyces</taxon>
    </lineage>
</organism>
<feature type="compositionally biased region" description="Polar residues" evidence="1">
    <location>
        <begin position="68"/>
        <end position="87"/>
    </location>
</feature>
<reference evidence="3 4" key="1">
    <citation type="submission" date="2021-08" db="EMBL/GenBank/DDBJ databases">
        <title>Genomic Architecture of Streptomyces flavotricini NGL1 and Streptomyces erythrochromogenes HMS4 With Differential Plant Beneficial attributes and laccase production capabilities.</title>
        <authorList>
            <person name="Salwan R."/>
            <person name="Kaur R."/>
            <person name="Sharma V."/>
        </authorList>
    </citation>
    <scope>NUCLEOTIDE SEQUENCE [LARGE SCALE GENOMIC DNA]</scope>
    <source>
        <strain evidence="3 4">NGL1</strain>
    </source>
</reference>
<keyword evidence="2" id="KW-0732">Signal</keyword>
<dbReference type="RefSeq" id="WP_229337608.1">
    <property type="nucleotide sequence ID" value="NZ_JAINUL010000001.1"/>
</dbReference>
<evidence type="ECO:0008006" key="5">
    <source>
        <dbReference type="Google" id="ProtNLM"/>
    </source>
</evidence>
<feature type="compositionally biased region" description="Polar residues" evidence="1">
    <location>
        <begin position="41"/>
        <end position="62"/>
    </location>
</feature>
<feature type="region of interest" description="Disordered" evidence="1">
    <location>
        <begin position="106"/>
        <end position="130"/>
    </location>
</feature>
<feature type="compositionally biased region" description="Low complexity" evidence="1">
    <location>
        <begin position="116"/>
        <end position="126"/>
    </location>
</feature>
<evidence type="ECO:0000313" key="3">
    <source>
        <dbReference type="EMBL" id="MCC0096929.1"/>
    </source>
</evidence>
<feature type="chain" id="PRO_5045679525" description="Ig-like domain-containing protein" evidence="2">
    <location>
        <begin position="22"/>
        <end position="303"/>
    </location>
</feature>
<sequence length="303" mass="30605">MNHTRRITLMATLLASSVALAPAAAALGTTAGTAAAPTGGQCSLQKSGGKSDSSARFTLTGSGFNGSKKVTVTSEDGQSRTVGVSKSGNFQAKHLPYGQYSATPGQGSAVKCTSPAKPAGDTGTDTGKAKTPEEQYAAGRKAGFDSTKASCETKPKAPGLAAVDPNFEKGYNDGSAEALKAFCGTGTKPQEPNTSAAQVTTVTATATPASGTVPCTPSAVINFSAAITSTSAGQVIYRWTRDDGAVGQSEVITFDAPGTKTVSDTWTRGGAAGTKLTGWEKVQIQKPNVGKESNQATFSLTCS</sequence>
<comment type="caution">
    <text evidence="3">The sequence shown here is derived from an EMBL/GenBank/DDBJ whole genome shotgun (WGS) entry which is preliminary data.</text>
</comment>
<evidence type="ECO:0000256" key="1">
    <source>
        <dbReference type="SAM" id="MobiDB-lite"/>
    </source>
</evidence>